<dbReference type="InterPro" id="IPR043171">
    <property type="entry name" value="Ap4A_phos1/2-like"/>
</dbReference>
<accession>A0A2T4IBI5</accession>
<gene>
    <name evidence="4" type="ORF">C8261_15955</name>
</gene>
<dbReference type="GO" id="GO:0009117">
    <property type="term" value="P:nucleotide metabolic process"/>
    <property type="evidence" value="ECO:0007669"/>
    <property type="project" value="InterPro"/>
</dbReference>
<dbReference type="InterPro" id="IPR009163">
    <property type="entry name" value="Ap4A_phos1/2"/>
</dbReference>
<reference evidence="4 5" key="2">
    <citation type="submission" date="2018-04" db="EMBL/GenBank/DDBJ databases">
        <title>Thauera lacus sp. nov., isolated from an saline lake in Inner Mongolia, China.</title>
        <authorList>
            <person name="Liang Q.-Y."/>
        </authorList>
    </citation>
    <scope>NUCLEOTIDE SEQUENCE [LARGE SCALE GENOMIC DNA]</scope>
    <source>
        <strain evidence="4 5">D20</strain>
    </source>
</reference>
<feature type="domain" description="ATP adenylyltransferase C-terminal" evidence="2">
    <location>
        <begin position="184"/>
        <end position="288"/>
    </location>
</feature>
<dbReference type="AlphaFoldDB" id="A0A2T4IBI5"/>
<organism evidence="4 5">
    <name type="scientific">Pseudothauera lacus</name>
    <dbReference type="NCBI Taxonomy" id="2136175"/>
    <lineage>
        <taxon>Bacteria</taxon>
        <taxon>Pseudomonadati</taxon>
        <taxon>Pseudomonadota</taxon>
        <taxon>Betaproteobacteria</taxon>
        <taxon>Rhodocyclales</taxon>
        <taxon>Zoogloeaceae</taxon>
        <taxon>Pseudothauera</taxon>
    </lineage>
</organism>
<dbReference type="PANTHER" id="PTHR38420">
    <property type="entry name" value="AP-4-A PHOSPHORYLASE II"/>
    <property type="match status" value="1"/>
</dbReference>
<dbReference type="Gene3D" id="3.30.428.70">
    <property type="match status" value="1"/>
</dbReference>
<dbReference type="Pfam" id="PF19327">
    <property type="entry name" value="Ap4A_phos_N"/>
    <property type="match status" value="1"/>
</dbReference>
<feature type="domain" description="Ap4A phosphorylase 1/2 N-terminal" evidence="3">
    <location>
        <begin position="6"/>
        <end position="153"/>
    </location>
</feature>
<evidence type="ECO:0000313" key="4">
    <source>
        <dbReference type="EMBL" id="PTD95123.1"/>
    </source>
</evidence>
<dbReference type="InterPro" id="IPR045759">
    <property type="entry name" value="Ap4A_phos1/2_N"/>
</dbReference>
<dbReference type="PANTHER" id="PTHR38420:SF1">
    <property type="entry name" value="PUTATIVE (AFU_ORTHOLOGUE AFUA_5G14690)-RELATED"/>
    <property type="match status" value="1"/>
</dbReference>
<evidence type="ECO:0000256" key="1">
    <source>
        <dbReference type="PIRSR" id="PIRSR000846-1"/>
    </source>
</evidence>
<name>A0A2T4IBI5_9RHOO</name>
<sequence>METPFIEQVDRQIAAALQAGALQPIRAEEGRVLDAGLPFALRWVSTLAVKDAAKVTMPGGPRDPSFNPFANPDPLLTVGPVAETHLAILNKFPVCERHLVLARCEFEEQLLPMALCDFNALAVVMGEAGGLGFYNGGTAAGASQRHKHVQWIPDAPGNASLRLYAPGLPAGSAPGYLSSHAALRMRHCFVRIGVHAGCSVDEAAQRMHGAFLRACGALGLEPGEDGLLPPFNLLVDADWMLVVPRSAECFEGISIAAINFGGVVYVRQREQMDVVRRAGPLAMLAAVGC</sequence>
<dbReference type="Proteomes" id="UP000241193">
    <property type="component" value="Unassembled WGS sequence"/>
</dbReference>
<dbReference type="GO" id="GO:0005524">
    <property type="term" value="F:ATP binding"/>
    <property type="evidence" value="ECO:0007669"/>
    <property type="project" value="InterPro"/>
</dbReference>
<reference evidence="4 5" key="1">
    <citation type="submission" date="2018-03" db="EMBL/GenBank/DDBJ databases">
        <authorList>
            <person name="Keele B.F."/>
        </authorList>
    </citation>
    <scope>NUCLEOTIDE SEQUENCE [LARGE SCALE GENOMIC DNA]</scope>
    <source>
        <strain evidence="4 5">D20</strain>
    </source>
</reference>
<evidence type="ECO:0000259" key="2">
    <source>
        <dbReference type="Pfam" id="PF09830"/>
    </source>
</evidence>
<keyword evidence="5" id="KW-1185">Reference proteome</keyword>
<dbReference type="InterPro" id="IPR019200">
    <property type="entry name" value="ATP_adenylylTrfase_C"/>
</dbReference>
<dbReference type="Pfam" id="PF09830">
    <property type="entry name" value="ATP_transf"/>
    <property type="match status" value="1"/>
</dbReference>
<dbReference type="EMBL" id="PZKC01000018">
    <property type="protein sequence ID" value="PTD95123.1"/>
    <property type="molecule type" value="Genomic_DNA"/>
</dbReference>
<dbReference type="PIRSF" id="PIRSF000846">
    <property type="entry name" value="ATP_adenylyltr"/>
    <property type="match status" value="1"/>
</dbReference>
<dbReference type="SUPFAM" id="SSF54197">
    <property type="entry name" value="HIT-like"/>
    <property type="match status" value="1"/>
</dbReference>
<dbReference type="RefSeq" id="WP_107494727.1">
    <property type="nucleotide sequence ID" value="NZ_PZKC01000018.1"/>
</dbReference>
<proteinExistence type="predicted"/>
<dbReference type="GO" id="GO:0003877">
    <property type="term" value="F:ATP:ADP adenylyltransferase activity"/>
    <property type="evidence" value="ECO:0007669"/>
    <property type="project" value="InterPro"/>
</dbReference>
<dbReference type="InterPro" id="IPR036265">
    <property type="entry name" value="HIT-like_sf"/>
</dbReference>
<dbReference type="OrthoDB" id="421767at2"/>
<evidence type="ECO:0000313" key="5">
    <source>
        <dbReference type="Proteomes" id="UP000241193"/>
    </source>
</evidence>
<comment type="caution">
    <text evidence="4">The sequence shown here is derived from an EMBL/GenBank/DDBJ whole genome shotgun (WGS) entry which is preliminary data.</text>
</comment>
<feature type="active site" description="Nucleophile" evidence="1">
    <location>
        <position position="148"/>
    </location>
</feature>
<evidence type="ECO:0000259" key="3">
    <source>
        <dbReference type="Pfam" id="PF19327"/>
    </source>
</evidence>
<protein>
    <submittedName>
        <fullName evidence="4">Phosphorylase</fullName>
    </submittedName>
</protein>